<feature type="region of interest" description="Disordered" evidence="15">
    <location>
        <begin position="631"/>
        <end position="704"/>
    </location>
</feature>
<dbReference type="GO" id="GO:0030288">
    <property type="term" value="C:outer membrane-bounded periplasmic space"/>
    <property type="evidence" value="ECO:0007669"/>
    <property type="project" value="TreeGrafter"/>
</dbReference>
<keyword evidence="10" id="KW-0573">Peptidoglycan synthesis</keyword>
<keyword evidence="16" id="KW-0812">Transmembrane</keyword>
<keyword evidence="20" id="KW-1185">Reference proteome</keyword>
<dbReference type="EC" id="2.4.1.-" evidence="19"/>
<feature type="domain" description="Glycosyl transferase family 51" evidence="18">
    <location>
        <begin position="113"/>
        <end position="279"/>
    </location>
</feature>
<keyword evidence="16" id="KW-0472">Membrane</keyword>
<dbReference type="UniPathway" id="UPA00219"/>
<comment type="pathway">
    <text evidence="1">Cell wall biogenesis; peptidoglycan biosynthesis.</text>
</comment>
<evidence type="ECO:0000256" key="16">
    <source>
        <dbReference type="SAM" id="Phobius"/>
    </source>
</evidence>
<evidence type="ECO:0000256" key="11">
    <source>
        <dbReference type="ARBA" id="ARBA00023268"/>
    </source>
</evidence>
<evidence type="ECO:0000256" key="9">
    <source>
        <dbReference type="ARBA" id="ARBA00022960"/>
    </source>
</evidence>
<dbReference type="EMBL" id="JACHXA010000001">
    <property type="protein sequence ID" value="MBB3064020.1"/>
    <property type="molecule type" value="Genomic_DNA"/>
</dbReference>
<dbReference type="GO" id="GO:0009002">
    <property type="term" value="F:serine-type D-Ala-D-Ala carboxypeptidase activity"/>
    <property type="evidence" value="ECO:0007669"/>
    <property type="project" value="UniProtKB-EC"/>
</dbReference>
<dbReference type="Gene3D" id="1.10.3810.10">
    <property type="entry name" value="Biosynthetic peptidoglycan transglycosylase-like"/>
    <property type="match status" value="1"/>
</dbReference>
<name>A0A839SQJ5_9PROT</name>
<evidence type="ECO:0000259" key="17">
    <source>
        <dbReference type="Pfam" id="PF00905"/>
    </source>
</evidence>
<comment type="similarity">
    <text evidence="3">In the N-terminal section; belongs to the glycosyltransferase 51 family.</text>
</comment>
<organism evidence="19 20">
    <name type="scientific">Limibacillus halophilus</name>
    <dbReference type="NCBI Taxonomy" id="1579333"/>
    <lineage>
        <taxon>Bacteria</taxon>
        <taxon>Pseudomonadati</taxon>
        <taxon>Pseudomonadota</taxon>
        <taxon>Alphaproteobacteria</taxon>
        <taxon>Rhodospirillales</taxon>
        <taxon>Rhodovibrionaceae</taxon>
        <taxon>Limibacillus</taxon>
    </lineage>
</organism>
<dbReference type="InterPro" id="IPR023346">
    <property type="entry name" value="Lysozyme-like_dom_sf"/>
</dbReference>
<dbReference type="NCBIfam" id="TIGR02074">
    <property type="entry name" value="PBP_1a_fam"/>
    <property type="match status" value="1"/>
</dbReference>
<dbReference type="InterPro" id="IPR001460">
    <property type="entry name" value="PCN-bd_Tpept"/>
</dbReference>
<protein>
    <submittedName>
        <fullName evidence="19">Penicillin-binding protein 1A</fullName>
        <ecNumber evidence="19">2.4.1.-</ecNumber>
        <ecNumber evidence="19">3.4.-.-</ecNumber>
    </submittedName>
</protein>
<evidence type="ECO:0000313" key="20">
    <source>
        <dbReference type="Proteomes" id="UP000581135"/>
    </source>
</evidence>
<feature type="transmembrane region" description="Helical" evidence="16">
    <location>
        <begin position="57"/>
        <end position="81"/>
    </location>
</feature>
<dbReference type="GO" id="GO:0071555">
    <property type="term" value="P:cell wall organization"/>
    <property type="evidence" value="ECO:0007669"/>
    <property type="project" value="UniProtKB-KW"/>
</dbReference>
<evidence type="ECO:0000256" key="12">
    <source>
        <dbReference type="ARBA" id="ARBA00023316"/>
    </source>
</evidence>
<dbReference type="GO" id="GO:0009252">
    <property type="term" value="P:peptidoglycan biosynthetic process"/>
    <property type="evidence" value="ECO:0007669"/>
    <property type="project" value="UniProtKB-UniPathway"/>
</dbReference>
<dbReference type="AlphaFoldDB" id="A0A839SQJ5"/>
<keyword evidence="7 19" id="KW-0808">Transferase</keyword>
<dbReference type="SUPFAM" id="SSF56601">
    <property type="entry name" value="beta-lactamase/transpeptidase-like"/>
    <property type="match status" value="1"/>
</dbReference>
<keyword evidence="16" id="KW-1133">Transmembrane helix</keyword>
<dbReference type="GO" id="GO:0008658">
    <property type="term" value="F:penicillin binding"/>
    <property type="evidence" value="ECO:0007669"/>
    <property type="project" value="InterPro"/>
</dbReference>
<keyword evidence="8 19" id="KW-0378">Hydrolase</keyword>
<accession>A0A839SQJ5</accession>
<evidence type="ECO:0000256" key="4">
    <source>
        <dbReference type="ARBA" id="ARBA00022645"/>
    </source>
</evidence>
<dbReference type="PANTHER" id="PTHR32282:SF33">
    <property type="entry name" value="PEPTIDOGLYCAN GLYCOSYLTRANSFERASE"/>
    <property type="match status" value="1"/>
</dbReference>
<dbReference type="GO" id="GO:0008360">
    <property type="term" value="P:regulation of cell shape"/>
    <property type="evidence" value="ECO:0007669"/>
    <property type="project" value="UniProtKB-KW"/>
</dbReference>
<keyword evidence="11" id="KW-0511">Multifunctional enzyme</keyword>
<evidence type="ECO:0000256" key="10">
    <source>
        <dbReference type="ARBA" id="ARBA00022984"/>
    </source>
</evidence>
<evidence type="ECO:0000259" key="18">
    <source>
        <dbReference type="Pfam" id="PF00912"/>
    </source>
</evidence>
<evidence type="ECO:0000256" key="14">
    <source>
        <dbReference type="ARBA" id="ARBA00049902"/>
    </source>
</evidence>
<dbReference type="SUPFAM" id="SSF53955">
    <property type="entry name" value="Lysozyme-like"/>
    <property type="match status" value="1"/>
</dbReference>
<keyword evidence="4" id="KW-0121">Carboxypeptidase</keyword>
<evidence type="ECO:0000256" key="8">
    <source>
        <dbReference type="ARBA" id="ARBA00022801"/>
    </source>
</evidence>
<feature type="compositionally biased region" description="Basic and acidic residues" evidence="15">
    <location>
        <begin position="1"/>
        <end position="10"/>
    </location>
</feature>
<dbReference type="InterPro" id="IPR001264">
    <property type="entry name" value="Glyco_trans_51"/>
</dbReference>
<evidence type="ECO:0000256" key="6">
    <source>
        <dbReference type="ARBA" id="ARBA00022676"/>
    </source>
</evidence>
<dbReference type="Proteomes" id="UP000581135">
    <property type="component" value="Unassembled WGS sequence"/>
</dbReference>
<proteinExistence type="inferred from homology"/>
<keyword evidence="6 19" id="KW-0328">Glycosyltransferase</keyword>
<keyword evidence="9" id="KW-0133">Cell shape</keyword>
<evidence type="ECO:0000256" key="7">
    <source>
        <dbReference type="ARBA" id="ARBA00022679"/>
    </source>
</evidence>
<dbReference type="PANTHER" id="PTHR32282">
    <property type="entry name" value="BINDING PROTEIN TRANSPEPTIDASE, PUTATIVE-RELATED"/>
    <property type="match status" value="1"/>
</dbReference>
<evidence type="ECO:0000256" key="3">
    <source>
        <dbReference type="ARBA" id="ARBA00007739"/>
    </source>
</evidence>
<comment type="catalytic activity">
    <reaction evidence="13">
        <text>Preferential cleavage: (Ac)2-L-Lys-D-Ala-|-D-Ala. Also transpeptidation of peptidyl-alanyl moieties that are N-acyl substituents of D-alanine.</text>
        <dbReference type="EC" id="3.4.16.4"/>
    </reaction>
</comment>
<dbReference type="InterPro" id="IPR050396">
    <property type="entry name" value="Glycosyltr_51/Transpeptidase"/>
</dbReference>
<dbReference type="EC" id="3.4.-.-" evidence="19"/>
<gene>
    <name evidence="19" type="ORF">FHR98_000285</name>
</gene>
<dbReference type="GO" id="GO:0006508">
    <property type="term" value="P:proteolysis"/>
    <property type="evidence" value="ECO:0007669"/>
    <property type="project" value="UniProtKB-KW"/>
</dbReference>
<feature type="region of interest" description="Disordered" evidence="15">
    <location>
        <begin position="1"/>
        <end position="50"/>
    </location>
</feature>
<evidence type="ECO:0000256" key="15">
    <source>
        <dbReference type="SAM" id="MobiDB-lite"/>
    </source>
</evidence>
<evidence type="ECO:0000313" key="19">
    <source>
        <dbReference type="EMBL" id="MBB3064020.1"/>
    </source>
</evidence>
<dbReference type="FunFam" id="1.10.3810.10:FF:000001">
    <property type="entry name" value="Penicillin-binding protein 1A"/>
    <property type="match status" value="1"/>
</dbReference>
<dbReference type="InterPro" id="IPR036950">
    <property type="entry name" value="PBP_transglycosylase"/>
</dbReference>
<evidence type="ECO:0000256" key="2">
    <source>
        <dbReference type="ARBA" id="ARBA00007090"/>
    </source>
</evidence>
<comment type="caution">
    <text evidence="19">The sequence shown here is derived from an EMBL/GenBank/DDBJ whole genome shotgun (WGS) entry which is preliminary data.</text>
</comment>
<evidence type="ECO:0000256" key="5">
    <source>
        <dbReference type="ARBA" id="ARBA00022670"/>
    </source>
</evidence>
<comment type="similarity">
    <text evidence="2">In the C-terminal section; belongs to the transpeptidase family.</text>
</comment>
<comment type="catalytic activity">
    <reaction evidence="14">
        <text>[GlcNAc-(1-&gt;4)-Mur2Ac(oyl-L-Ala-gamma-D-Glu-L-Lys-D-Ala-D-Ala)](n)-di-trans,octa-cis-undecaprenyl diphosphate + beta-D-GlcNAc-(1-&gt;4)-Mur2Ac(oyl-L-Ala-gamma-D-Glu-L-Lys-D-Ala-D-Ala)-di-trans,octa-cis-undecaprenyl diphosphate = [GlcNAc-(1-&gt;4)-Mur2Ac(oyl-L-Ala-gamma-D-Glu-L-Lys-D-Ala-D-Ala)](n+1)-di-trans,octa-cis-undecaprenyl diphosphate + di-trans,octa-cis-undecaprenyl diphosphate + H(+)</text>
        <dbReference type="Rhea" id="RHEA:23708"/>
        <dbReference type="Rhea" id="RHEA-COMP:9602"/>
        <dbReference type="Rhea" id="RHEA-COMP:9603"/>
        <dbReference type="ChEBI" id="CHEBI:15378"/>
        <dbReference type="ChEBI" id="CHEBI:58405"/>
        <dbReference type="ChEBI" id="CHEBI:60033"/>
        <dbReference type="ChEBI" id="CHEBI:78435"/>
        <dbReference type="EC" id="2.4.99.28"/>
    </reaction>
</comment>
<dbReference type="GO" id="GO:0008955">
    <property type="term" value="F:peptidoglycan glycosyltransferase activity"/>
    <property type="evidence" value="ECO:0007669"/>
    <property type="project" value="UniProtKB-EC"/>
</dbReference>
<dbReference type="RefSeq" id="WP_183414840.1">
    <property type="nucleotide sequence ID" value="NZ_JACHXA010000001.1"/>
</dbReference>
<reference evidence="19 20" key="1">
    <citation type="submission" date="2020-08" db="EMBL/GenBank/DDBJ databases">
        <title>Genomic Encyclopedia of Type Strains, Phase III (KMG-III): the genomes of soil and plant-associated and newly described type strains.</title>
        <authorList>
            <person name="Whitman W."/>
        </authorList>
    </citation>
    <scope>NUCLEOTIDE SEQUENCE [LARGE SCALE GENOMIC DNA]</scope>
    <source>
        <strain evidence="19 20">CECT 8803</strain>
    </source>
</reference>
<feature type="domain" description="Penicillin-binding protein transpeptidase" evidence="17">
    <location>
        <begin position="372"/>
        <end position="594"/>
    </location>
</feature>
<feature type="compositionally biased region" description="Basic and acidic residues" evidence="15">
    <location>
        <begin position="693"/>
        <end position="704"/>
    </location>
</feature>
<dbReference type="Gene3D" id="3.40.710.10">
    <property type="entry name" value="DD-peptidase/beta-lactamase superfamily"/>
    <property type="match status" value="1"/>
</dbReference>
<evidence type="ECO:0000256" key="13">
    <source>
        <dbReference type="ARBA" id="ARBA00034000"/>
    </source>
</evidence>
<sequence>MARRDDDKSKGRQTRRTTGTKRPGGGRSTSRRAPRASERGQPRKKSKQKRGLTLGRALRWLVVLGVWCAVGLGGLLAYYAYDLPDVSRMAVLERQPAVTLLARDGSILAASGQLTGEALRVEELPPHLPQAVLAIEDRRFYEHPGLDLLGLARAMLTNLQAGRLVQGGSTISQQLAKNLFLSPERSLKRKVQELMLAFWLERKFSKDQILTLYLNRVYLGASAYGVDAAARRYFGKSATEVTLYESAMLAGLLKAPSRLSPTSDAGAADARTKVVLNAMVEAGFITQAEAVEAHKNKSRKLSRQSLRARYFTDWVIGEVRNFVGFPDRDLIVQTTLDPRLQGLAERAVESALKGVGGDRGVQQAALVSLTPDGAVRAMVGGRDYQESQFNRATQALRQPGSAFKTFVFLAAFEKGWHPDAQILDAPVTIGKWSPENYDERYRGEITLREAYALSLNTATVRLSQAVGVRNVAAQAQKMGITTPLTSDASLALGTSEVTLIELTGAYAALANNGFGAWAYGIVEVRDTNGHVLFRHDEQPTERLIDEQALAKAADVMRATVEWGTGKAARIDRPVAGKTGTSQDFRDAWFIGYTRDLVTGVWFGNDDGKPMKRVSGGSLPATTWAAFMRPASEGAPGGALPGSEIAIAPSAPSARDDQSDDSSVGGFIGRLLQDLRGGSAGAKSSNNSGSSVSRENKTFGKTPDR</sequence>
<dbReference type="InterPro" id="IPR012338">
    <property type="entry name" value="Beta-lactam/transpept-like"/>
</dbReference>
<dbReference type="Pfam" id="PF00905">
    <property type="entry name" value="Transpeptidase"/>
    <property type="match status" value="1"/>
</dbReference>
<keyword evidence="12" id="KW-0961">Cell wall biogenesis/degradation</keyword>
<feature type="compositionally biased region" description="Low complexity" evidence="15">
    <location>
        <begin position="680"/>
        <end position="692"/>
    </location>
</feature>
<evidence type="ECO:0000256" key="1">
    <source>
        <dbReference type="ARBA" id="ARBA00004752"/>
    </source>
</evidence>
<keyword evidence="5" id="KW-0645">Protease</keyword>
<dbReference type="Pfam" id="PF00912">
    <property type="entry name" value="Transgly"/>
    <property type="match status" value="1"/>
</dbReference>